<dbReference type="EMBL" id="FCOX02000009">
    <property type="protein sequence ID" value="SAK64942.1"/>
    <property type="molecule type" value="Genomic_DNA"/>
</dbReference>
<dbReference type="Pfam" id="PF13410">
    <property type="entry name" value="GST_C_2"/>
    <property type="match status" value="1"/>
</dbReference>
<dbReference type="SUPFAM" id="SSF52833">
    <property type="entry name" value="Thioredoxin-like"/>
    <property type="match status" value="1"/>
</dbReference>
<keyword evidence="4" id="KW-1185">Reference proteome</keyword>
<dbReference type="GO" id="GO:0016740">
    <property type="term" value="F:transferase activity"/>
    <property type="evidence" value="ECO:0007669"/>
    <property type="project" value="UniProtKB-KW"/>
</dbReference>
<dbReference type="PROSITE" id="PS50405">
    <property type="entry name" value="GST_CTER"/>
    <property type="match status" value="1"/>
</dbReference>
<organism evidence="3 4">
    <name type="scientific">Caballeronia calidae</name>
    <dbReference type="NCBI Taxonomy" id="1777139"/>
    <lineage>
        <taxon>Bacteria</taxon>
        <taxon>Pseudomonadati</taxon>
        <taxon>Pseudomonadota</taxon>
        <taxon>Betaproteobacteria</taxon>
        <taxon>Burkholderiales</taxon>
        <taxon>Burkholderiaceae</taxon>
        <taxon>Caballeronia</taxon>
    </lineage>
</organism>
<dbReference type="AlphaFoldDB" id="A0A158B483"/>
<proteinExistence type="predicted"/>
<dbReference type="PANTHER" id="PTHR43968">
    <property type="match status" value="1"/>
</dbReference>
<sequence length="240" mass="27263">MLSAGDIVGRRRLEFADGRARPVKIVVACIPNKRKKLMMKLIGSHPSPFVRKVRIVMAEKKIDCELVLEDVWASDSKIHDYNPLGKVPCLILDDGEAVFDSRVICEYVDTLTPVGKLLPQERRERTEVRCWEALADGMLDAAVLIRLEGVVREEAHRSEKWVARQRQKVENGLRAMARGLGSKQWCSANRFTLADIACGCALGYLDFRMPDLNWREAHPNLDKYFARLSQRQSFVDTAPV</sequence>
<dbReference type="InterPro" id="IPR040079">
    <property type="entry name" value="Glutathione_S-Trfase"/>
</dbReference>
<accession>A0A158B483</accession>
<gene>
    <name evidence="3" type="ORF">AWB78_02273</name>
</gene>
<feature type="domain" description="GST N-terminal" evidence="1">
    <location>
        <begin position="37"/>
        <end position="116"/>
    </location>
</feature>
<dbReference type="Proteomes" id="UP000071859">
    <property type="component" value="Unassembled WGS sequence"/>
</dbReference>
<reference evidence="3" key="1">
    <citation type="submission" date="2016-01" db="EMBL/GenBank/DDBJ databases">
        <authorList>
            <person name="Peeters C."/>
        </authorList>
    </citation>
    <scope>NUCLEOTIDE SEQUENCE</scope>
    <source>
        <strain evidence="3">LMG 29321</strain>
    </source>
</reference>
<evidence type="ECO:0000259" key="1">
    <source>
        <dbReference type="PROSITE" id="PS50404"/>
    </source>
</evidence>
<dbReference type="InterPro" id="IPR036282">
    <property type="entry name" value="Glutathione-S-Trfase_C_sf"/>
</dbReference>
<evidence type="ECO:0000259" key="2">
    <source>
        <dbReference type="PROSITE" id="PS50405"/>
    </source>
</evidence>
<dbReference type="Pfam" id="PF13409">
    <property type="entry name" value="GST_N_2"/>
    <property type="match status" value="1"/>
</dbReference>
<dbReference type="Gene3D" id="3.40.30.10">
    <property type="entry name" value="Glutaredoxin"/>
    <property type="match status" value="1"/>
</dbReference>
<protein>
    <submittedName>
        <fullName evidence="3">Glutathione S-transferase domain-containing protein</fullName>
    </submittedName>
</protein>
<dbReference type="SFLD" id="SFLDS00019">
    <property type="entry name" value="Glutathione_Transferase_(cytos"/>
    <property type="match status" value="1"/>
</dbReference>
<dbReference type="InterPro" id="IPR050983">
    <property type="entry name" value="GST_Omega/HSP26"/>
</dbReference>
<comment type="caution">
    <text evidence="3">The sequence shown here is derived from an EMBL/GenBank/DDBJ whole genome shotgun (WGS) entry which is preliminary data.</text>
</comment>
<dbReference type="PANTHER" id="PTHR43968:SF6">
    <property type="entry name" value="GLUTATHIONE S-TRANSFERASE OMEGA"/>
    <property type="match status" value="1"/>
</dbReference>
<dbReference type="CDD" id="cd03205">
    <property type="entry name" value="GST_C_6"/>
    <property type="match status" value="1"/>
</dbReference>
<dbReference type="CDD" id="cd03049">
    <property type="entry name" value="GST_N_3"/>
    <property type="match status" value="1"/>
</dbReference>
<dbReference type="InterPro" id="IPR036249">
    <property type="entry name" value="Thioredoxin-like_sf"/>
</dbReference>
<dbReference type="GO" id="GO:0005737">
    <property type="term" value="C:cytoplasm"/>
    <property type="evidence" value="ECO:0007669"/>
    <property type="project" value="TreeGrafter"/>
</dbReference>
<dbReference type="SFLD" id="SFLDG00358">
    <property type="entry name" value="Main_(cytGST)"/>
    <property type="match status" value="1"/>
</dbReference>
<dbReference type="PROSITE" id="PS50404">
    <property type="entry name" value="GST_NTER"/>
    <property type="match status" value="1"/>
</dbReference>
<feature type="domain" description="GST C-terminal" evidence="2">
    <location>
        <begin position="121"/>
        <end position="240"/>
    </location>
</feature>
<name>A0A158B483_9BURK</name>
<evidence type="ECO:0000313" key="4">
    <source>
        <dbReference type="Proteomes" id="UP000071859"/>
    </source>
</evidence>
<dbReference type="Gene3D" id="1.20.1050.10">
    <property type="match status" value="1"/>
</dbReference>
<evidence type="ECO:0000313" key="3">
    <source>
        <dbReference type="EMBL" id="SAK64942.1"/>
    </source>
</evidence>
<dbReference type="SUPFAM" id="SSF47616">
    <property type="entry name" value="GST C-terminal domain-like"/>
    <property type="match status" value="1"/>
</dbReference>
<dbReference type="InterPro" id="IPR004045">
    <property type="entry name" value="Glutathione_S-Trfase_N"/>
</dbReference>
<dbReference type="InterPro" id="IPR010987">
    <property type="entry name" value="Glutathione-S-Trfase_C-like"/>
</dbReference>